<keyword evidence="3" id="KW-1185">Reference proteome</keyword>
<reference evidence="2" key="2">
    <citation type="submission" date="2020-05" db="UniProtKB">
        <authorList>
            <consortium name="EnsemblMetazoa"/>
        </authorList>
    </citation>
    <scope>IDENTIFICATION</scope>
    <source>
        <strain evidence="2">IAEA</strain>
    </source>
</reference>
<evidence type="ECO:0000313" key="2">
    <source>
        <dbReference type="EnsemblMetazoa" id="GPPI034481-PA"/>
    </source>
</evidence>
<feature type="compositionally biased region" description="Basic and acidic residues" evidence="1">
    <location>
        <begin position="1"/>
        <end position="10"/>
    </location>
</feature>
<evidence type="ECO:0000256" key="1">
    <source>
        <dbReference type="SAM" id="MobiDB-lite"/>
    </source>
</evidence>
<organism evidence="2 3">
    <name type="scientific">Glossina palpalis gambiensis</name>
    <dbReference type="NCBI Taxonomy" id="67801"/>
    <lineage>
        <taxon>Eukaryota</taxon>
        <taxon>Metazoa</taxon>
        <taxon>Ecdysozoa</taxon>
        <taxon>Arthropoda</taxon>
        <taxon>Hexapoda</taxon>
        <taxon>Insecta</taxon>
        <taxon>Pterygota</taxon>
        <taxon>Neoptera</taxon>
        <taxon>Endopterygota</taxon>
        <taxon>Diptera</taxon>
        <taxon>Brachycera</taxon>
        <taxon>Muscomorpha</taxon>
        <taxon>Hippoboscoidea</taxon>
        <taxon>Glossinidae</taxon>
        <taxon>Glossina</taxon>
    </lineage>
</organism>
<sequence>MVKKAWEAISKKAGMSTPNRTETSLNIKSMLQSNDGLVPSINEPQNSPIGKIFGSFKCKDDIVEKKIKK</sequence>
<dbReference type="AlphaFoldDB" id="A0A1B0BM68"/>
<reference evidence="3" key="1">
    <citation type="submission" date="2015-01" db="EMBL/GenBank/DDBJ databases">
        <authorList>
            <person name="Aksoy S."/>
            <person name="Warren W."/>
            <person name="Wilson R.K."/>
        </authorList>
    </citation>
    <scope>NUCLEOTIDE SEQUENCE [LARGE SCALE GENOMIC DNA]</scope>
    <source>
        <strain evidence="3">IAEA</strain>
    </source>
</reference>
<proteinExistence type="predicted"/>
<dbReference type="Proteomes" id="UP000092460">
    <property type="component" value="Unassembled WGS sequence"/>
</dbReference>
<feature type="region of interest" description="Disordered" evidence="1">
    <location>
        <begin position="1"/>
        <end position="21"/>
    </location>
</feature>
<accession>A0A1B0BM68</accession>
<protein>
    <submittedName>
        <fullName evidence="2">Uncharacterized protein</fullName>
    </submittedName>
</protein>
<dbReference type="EnsemblMetazoa" id="GPPI034481-RA">
    <property type="protein sequence ID" value="GPPI034481-PA"/>
    <property type="gene ID" value="GPPI034481"/>
</dbReference>
<dbReference type="VEuPathDB" id="VectorBase:GPPI034481"/>
<dbReference type="EMBL" id="JXJN01016714">
    <property type="status" value="NOT_ANNOTATED_CDS"/>
    <property type="molecule type" value="Genomic_DNA"/>
</dbReference>
<evidence type="ECO:0000313" key="3">
    <source>
        <dbReference type="Proteomes" id="UP000092460"/>
    </source>
</evidence>
<name>A0A1B0BM68_9MUSC</name>